<evidence type="ECO:0000313" key="2">
    <source>
        <dbReference type="Proteomes" id="UP000559256"/>
    </source>
</evidence>
<accession>A0A8H5FPM3</accession>
<dbReference type="AlphaFoldDB" id="A0A8H5FPM3"/>
<proteinExistence type="predicted"/>
<dbReference type="EMBL" id="JAACJM010000117">
    <property type="protein sequence ID" value="KAF5344935.1"/>
    <property type="molecule type" value="Genomic_DNA"/>
</dbReference>
<keyword evidence="2" id="KW-1185">Reference proteome</keyword>
<sequence>MSGEVGISDSDAIGTKSSYSFSNNGIHIYLPLEPVPGTSHDDGDGPVLASLHCRSSKDHSYLAVYLQKTSGGRWVRCRADELALVPWSPPPNQRIVVKEYRAPRKAASRIRATTSNNVPSFSIKLLPSARSHFSLVKSIISSNPFSPNPMSPSSSILFSPTSFHEETKKCKITSDSDMVALNFRADVTEEEFSVLGWSKEGVLFSKLTDMVLNYPSDLAYFERECSPRSDRLLLSLNEGLGGLVSLTVQMTGNDSERILEIGYIAEKIPIYLP</sequence>
<dbReference type="Proteomes" id="UP000559256">
    <property type="component" value="Unassembled WGS sequence"/>
</dbReference>
<gene>
    <name evidence="1" type="ORF">D9758_011544</name>
</gene>
<name>A0A8H5FPM3_9AGAR</name>
<protein>
    <submittedName>
        <fullName evidence="1">Uncharacterized protein</fullName>
    </submittedName>
</protein>
<reference evidence="1 2" key="1">
    <citation type="journal article" date="2020" name="ISME J.">
        <title>Uncovering the hidden diversity of litter-decomposition mechanisms in mushroom-forming fungi.</title>
        <authorList>
            <person name="Floudas D."/>
            <person name="Bentzer J."/>
            <person name="Ahren D."/>
            <person name="Johansson T."/>
            <person name="Persson P."/>
            <person name="Tunlid A."/>
        </authorList>
    </citation>
    <scope>NUCLEOTIDE SEQUENCE [LARGE SCALE GENOMIC DNA]</scope>
    <source>
        <strain evidence="1 2">CBS 291.85</strain>
    </source>
</reference>
<organism evidence="1 2">
    <name type="scientific">Tetrapyrgos nigripes</name>
    <dbReference type="NCBI Taxonomy" id="182062"/>
    <lineage>
        <taxon>Eukaryota</taxon>
        <taxon>Fungi</taxon>
        <taxon>Dikarya</taxon>
        <taxon>Basidiomycota</taxon>
        <taxon>Agaricomycotina</taxon>
        <taxon>Agaricomycetes</taxon>
        <taxon>Agaricomycetidae</taxon>
        <taxon>Agaricales</taxon>
        <taxon>Marasmiineae</taxon>
        <taxon>Marasmiaceae</taxon>
        <taxon>Tetrapyrgos</taxon>
    </lineage>
</organism>
<evidence type="ECO:0000313" key="1">
    <source>
        <dbReference type="EMBL" id="KAF5344935.1"/>
    </source>
</evidence>
<comment type="caution">
    <text evidence="1">The sequence shown here is derived from an EMBL/GenBank/DDBJ whole genome shotgun (WGS) entry which is preliminary data.</text>
</comment>